<dbReference type="EMBL" id="JANPWB010000016">
    <property type="protein sequence ID" value="KAJ1082094.1"/>
    <property type="molecule type" value="Genomic_DNA"/>
</dbReference>
<reference evidence="2" key="1">
    <citation type="journal article" date="2022" name="bioRxiv">
        <title>Sequencing and chromosome-scale assembly of the giantPleurodeles waltlgenome.</title>
        <authorList>
            <person name="Brown T."/>
            <person name="Elewa A."/>
            <person name="Iarovenko S."/>
            <person name="Subramanian E."/>
            <person name="Araus A.J."/>
            <person name="Petzold A."/>
            <person name="Susuki M."/>
            <person name="Suzuki K.-i.T."/>
            <person name="Hayashi T."/>
            <person name="Toyoda A."/>
            <person name="Oliveira C."/>
            <person name="Osipova E."/>
            <person name="Leigh N.D."/>
            <person name="Simon A."/>
            <person name="Yun M.H."/>
        </authorList>
    </citation>
    <scope>NUCLEOTIDE SEQUENCE</scope>
    <source>
        <strain evidence="2">20211129_DDA</strain>
        <tissue evidence="2">Liver</tissue>
    </source>
</reference>
<feature type="compositionally biased region" description="Polar residues" evidence="1">
    <location>
        <begin position="18"/>
        <end position="31"/>
    </location>
</feature>
<proteinExistence type="predicted"/>
<organism evidence="2 3">
    <name type="scientific">Pleurodeles waltl</name>
    <name type="common">Iberian ribbed newt</name>
    <dbReference type="NCBI Taxonomy" id="8319"/>
    <lineage>
        <taxon>Eukaryota</taxon>
        <taxon>Metazoa</taxon>
        <taxon>Chordata</taxon>
        <taxon>Craniata</taxon>
        <taxon>Vertebrata</taxon>
        <taxon>Euteleostomi</taxon>
        <taxon>Amphibia</taxon>
        <taxon>Batrachia</taxon>
        <taxon>Caudata</taxon>
        <taxon>Salamandroidea</taxon>
        <taxon>Salamandridae</taxon>
        <taxon>Pleurodelinae</taxon>
        <taxon>Pleurodeles</taxon>
    </lineage>
</organism>
<name>A0AAV7KUV8_PLEWA</name>
<evidence type="ECO:0000313" key="2">
    <source>
        <dbReference type="EMBL" id="KAJ1082094.1"/>
    </source>
</evidence>
<comment type="caution">
    <text evidence="2">The sequence shown here is derived from an EMBL/GenBank/DDBJ whole genome shotgun (WGS) entry which is preliminary data.</text>
</comment>
<accession>A0AAV7KUV8</accession>
<sequence length="182" mass="19297">MEIPVRGPGGLGDPQRTRVAQSGQARGSTTGPRRPLRPRLYEFSMGIGSGIPPHPLHGFTDPSGGGSRRALVATRGHPRQSGAYLGRPVGLGRSGAHPPVWEAPRAAASTASRGASAGGPEVRASTRSYLCPTYSTFRQGPRLQVMAKAPSPRFKLLRVCRILRDKAPPRYPLVLGEVPAPL</sequence>
<evidence type="ECO:0000256" key="1">
    <source>
        <dbReference type="SAM" id="MobiDB-lite"/>
    </source>
</evidence>
<feature type="region of interest" description="Disordered" evidence="1">
    <location>
        <begin position="1"/>
        <end position="70"/>
    </location>
</feature>
<protein>
    <submittedName>
        <fullName evidence="2">Uncharacterized protein</fullName>
    </submittedName>
</protein>
<keyword evidence="3" id="KW-1185">Reference proteome</keyword>
<dbReference type="AlphaFoldDB" id="A0AAV7KUV8"/>
<dbReference type="Proteomes" id="UP001066276">
    <property type="component" value="Chromosome 12"/>
</dbReference>
<evidence type="ECO:0000313" key="3">
    <source>
        <dbReference type="Proteomes" id="UP001066276"/>
    </source>
</evidence>
<gene>
    <name evidence="2" type="ORF">NDU88_002264</name>
</gene>